<name>A0A066XSE4_COLSU</name>
<dbReference type="STRING" id="1173701.A0A066XSE4"/>
<keyword evidence="4" id="KW-0804">Transcription</keyword>
<evidence type="ECO:0000256" key="2">
    <source>
        <dbReference type="ARBA" id="ARBA00022723"/>
    </source>
</evidence>
<keyword evidence="5" id="KW-0539">Nucleus</keyword>
<dbReference type="SMART" id="SM00906">
    <property type="entry name" value="Fungal_trans"/>
    <property type="match status" value="1"/>
</dbReference>
<dbReference type="InterPro" id="IPR050815">
    <property type="entry name" value="TF_fung"/>
</dbReference>
<feature type="domain" description="Xylanolytic transcriptional activator regulatory" evidence="7">
    <location>
        <begin position="278"/>
        <end position="352"/>
    </location>
</feature>
<dbReference type="Pfam" id="PF04082">
    <property type="entry name" value="Fungal_trans"/>
    <property type="match status" value="1"/>
</dbReference>
<dbReference type="GO" id="GO:0008270">
    <property type="term" value="F:zinc ion binding"/>
    <property type="evidence" value="ECO:0007669"/>
    <property type="project" value="InterPro"/>
</dbReference>
<dbReference type="OrthoDB" id="2563500at2759"/>
<dbReference type="GO" id="GO:0005634">
    <property type="term" value="C:nucleus"/>
    <property type="evidence" value="ECO:0007669"/>
    <property type="project" value="UniProtKB-SubCell"/>
</dbReference>
<evidence type="ECO:0000256" key="6">
    <source>
        <dbReference type="SAM" id="MobiDB-lite"/>
    </source>
</evidence>
<dbReference type="GO" id="GO:0006351">
    <property type="term" value="P:DNA-templated transcription"/>
    <property type="evidence" value="ECO:0007669"/>
    <property type="project" value="InterPro"/>
</dbReference>
<evidence type="ECO:0000256" key="5">
    <source>
        <dbReference type="ARBA" id="ARBA00023242"/>
    </source>
</evidence>
<dbReference type="CDD" id="cd12148">
    <property type="entry name" value="fungal_TF_MHR"/>
    <property type="match status" value="1"/>
</dbReference>
<feature type="compositionally biased region" description="Low complexity" evidence="6">
    <location>
        <begin position="346"/>
        <end position="358"/>
    </location>
</feature>
<accession>A0A066XSE4</accession>
<dbReference type="PANTHER" id="PTHR47338:SF4">
    <property type="entry name" value="ZN(II)2CYS6 TRANSCRIPTION FACTOR (EUROFUNG)"/>
    <property type="match status" value="1"/>
</dbReference>
<evidence type="ECO:0000256" key="4">
    <source>
        <dbReference type="ARBA" id="ARBA00023163"/>
    </source>
</evidence>
<dbReference type="GO" id="GO:0000981">
    <property type="term" value="F:DNA-binding transcription factor activity, RNA polymerase II-specific"/>
    <property type="evidence" value="ECO:0007669"/>
    <property type="project" value="InterPro"/>
</dbReference>
<dbReference type="GO" id="GO:0003677">
    <property type="term" value="F:DNA binding"/>
    <property type="evidence" value="ECO:0007669"/>
    <property type="project" value="InterPro"/>
</dbReference>
<feature type="region of interest" description="Disordered" evidence="6">
    <location>
        <begin position="346"/>
        <end position="376"/>
    </location>
</feature>
<evidence type="ECO:0000259" key="7">
    <source>
        <dbReference type="SMART" id="SM00906"/>
    </source>
</evidence>
<feature type="region of interest" description="Disordered" evidence="6">
    <location>
        <begin position="629"/>
        <end position="655"/>
    </location>
</feature>
<dbReference type="HOGENOM" id="CLU_008471_2_0_1"/>
<organism evidence="8 9">
    <name type="scientific">Colletotrichum sublineola</name>
    <name type="common">Sorghum anthracnose fungus</name>
    <dbReference type="NCBI Taxonomy" id="1173701"/>
    <lineage>
        <taxon>Eukaryota</taxon>
        <taxon>Fungi</taxon>
        <taxon>Dikarya</taxon>
        <taxon>Ascomycota</taxon>
        <taxon>Pezizomycotina</taxon>
        <taxon>Sordariomycetes</taxon>
        <taxon>Hypocreomycetidae</taxon>
        <taxon>Glomerellales</taxon>
        <taxon>Glomerellaceae</taxon>
        <taxon>Colletotrichum</taxon>
        <taxon>Colletotrichum graminicola species complex</taxon>
    </lineage>
</organism>
<keyword evidence="9" id="KW-1185">Reference proteome</keyword>
<protein>
    <submittedName>
        <fullName evidence="8">Putative fungal specific transcription factor domain-containing protein</fullName>
    </submittedName>
</protein>
<dbReference type="Proteomes" id="UP000027238">
    <property type="component" value="Unassembled WGS sequence"/>
</dbReference>
<sequence>MDIMAFIQADYNQPRIVVRNSLESSKIVNLRVVNIIDFEHCEHVGYEEIRKPPAQPSSKVVCERGHELQALPGSQDQMRQSVTCMWEGVPKKRGPKKESISALIKRIDGLEELLKSEKTPTPPGSDVVATEVNGNHAHNNGNCETCGSASSDLSPFSAFHEGGFAANSDFPSVINAEGLIDVYFKYFHRNPYEILDEEATRLKLRNNQLPKSVLYAVCALATRYSEQPGKGPSSHVSAETYVSWAQKEVDFAGISVETCQALLLLVTAFVAMGDGKKAYSTLSQAVGSAMALELYQCSDENNDNSRPENLTRRRLLWTCYVMNVFVSTWLERPSLIDDAIVKTTIPSPQQQSQSGWQSKNDYSAGADSEQACEDMKDPDHGLQKLVRAAYILSDANRYLLITEPTTQEAYGHRHKIRRDLDLWAADISRTPDHPSQLHDGPEANVLLECRIIYHLIHCLIYRPLLPLHLGEPAGAMMIQHWVAEAAEIGFRHATAILELVDQTLQTKPHHLPPFISYCIFTAGTIHAHGVQYSSDHKNQGLGIGLNSFNSSPLAAESFASSSELLNTAVQQLSAIGNEFESARLYKQRLDELAKEHIHLSSKKLAGYAPSKSNKFFNRYSVELRQKAQGFHSTEVPPTPTHSQPPESPEENFGKMGFPAVTWSTSHNRGGAKIPFAPSRLSIGHPAANNFGHSRSFSDTTSLNPTYSFGGTNQYSQRPLPVWSGYQDATPRQIITHDTPMLDPSSQLTSPIQQQEQAAAASQGDWGGVKNFAGGESMGYEVLPGSIAAGVPACQAGEELQGSFVQFQNFAVL</sequence>
<dbReference type="OMA" id="CALATRY"/>
<dbReference type="EMBL" id="JMSE01000597">
    <property type="protein sequence ID" value="KDN68910.1"/>
    <property type="molecule type" value="Genomic_DNA"/>
</dbReference>
<gene>
    <name evidence="8" type="ORF">CSUB01_06705</name>
</gene>
<proteinExistence type="predicted"/>
<evidence type="ECO:0000256" key="1">
    <source>
        <dbReference type="ARBA" id="ARBA00004123"/>
    </source>
</evidence>
<comment type="caution">
    <text evidence="8">The sequence shown here is derived from an EMBL/GenBank/DDBJ whole genome shotgun (WGS) entry which is preliminary data.</text>
</comment>
<keyword evidence="3" id="KW-0805">Transcription regulation</keyword>
<evidence type="ECO:0000313" key="8">
    <source>
        <dbReference type="EMBL" id="KDN68910.1"/>
    </source>
</evidence>
<dbReference type="AlphaFoldDB" id="A0A066XSE4"/>
<feature type="region of interest" description="Disordered" evidence="6">
    <location>
        <begin position="743"/>
        <end position="764"/>
    </location>
</feature>
<evidence type="ECO:0000313" key="9">
    <source>
        <dbReference type="Proteomes" id="UP000027238"/>
    </source>
</evidence>
<dbReference type="eggNOG" id="ENOG502QVV0">
    <property type="taxonomic scope" value="Eukaryota"/>
</dbReference>
<feature type="compositionally biased region" description="Low complexity" evidence="6">
    <location>
        <begin position="752"/>
        <end position="762"/>
    </location>
</feature>
<dbReference type="InterPro" id="IPR007219">
    <property type="entry name" value="XnlR_reg_dom"/>
</dbReference>
<dbReference type="PANTHER" id="PTHR47338">
    <property type="entry name" value="ZN(II)2CYS6 TRANSCRIPTION FACTOR (EUROFUNG)-RELATED"/>
    <property type="match status" value="1"/>
</dbReference>
<comment type="subcellular location">
    <subcellularLocation>
        <location evidence="1">Nucleus</location>
    </subcellularLocation>
</comment>
<reference evidence="9" key="1">
    <citation type="journal article" date="2014" name="Genome Announc.">
        <title>Draft genome sequence of Colletotrichum sublineola, a destructive pathogen of cultivated sorghum.</title>
        <authorList>
            <person name="Baroncelli R."/>
            <person name="Sanz-Martin J.M."/>
            <person name="Rech G.E."/>
            <person name="Sukno S.A."/>
            <person name="Thon M.R."/>
        </authorList>
    </citation>
    <scope>NUCLEOTIDE SEQUENCE [LARGE SCALE GENOMIC DNA]</scope>
    <source>
        <strain evidence="9">TX430BB</strain>
    </source>
</reference>
<keyword evidence="2" id="KW-0479">Metal-binding</keyword>
<evidence type="ECO:0000256" key="3">
    <source>
        <dbReference type="ARBA" id="ARBA00023015"/>
    </source>
</evidence>